<reference evidence="5 6" key="1">
    <citation type="submission" date="2023-04" db="EMBL/GenBank/DDBJ databases">
        <title>Genome of Basidiobolus ranarum AG-B5.</title>
        <authorList>
            <person name="Stajich J.E."/>
            <person name="Carter-House D."/>
            <person name="Gryganskyi A."/>
        </authorList>
    </citation>
    <scope>NUCLEOTIDE SEQUENCE [LARGE SCALE GENOMIC DNA]</scope>
    <source>
        <strain evidence="5 6">AG-B5</strain>
    </source>
</reference>
<evidence type="ECO:0000313" key="5">
    <source>
        <dbReference type="EMBL" id="KAK9717457.1"/>
    </source>
</evidence>
<accession>A0ABR2W2Y3</accession>
<comment type="caution">
    <text evidence="5">The sequence shown here is derived from an EMBL/GenBank/DDBJ whole genome shotgun (WGS) entry which is preliminary data.</text>
</comment>
<dbReference type="InterPro" id="IPR019775">
    <property type="entry name" value="WD40_repeat_CS"/>
</dbReference>
<dbReference type="Proteomes" id="UP001479436">
    <property type="component" value="Unassembled WGS sequence"/>
</dbReference>
<dbReference type="PROSITE" id="PS50082">
    <property type="entry name" value="WD_REPEATS_2"/>
    <property type="match status" value="1"/>
</dbReference>
<feature type="compositionally biased region" description="Polar residues" evidence="4">
    <location>
        <begin position="454"/>
        <end position="478"/>
    </location>
</feature>
<feature type="region of interest" description="Disordered" evidence="4">
    <location>
        <begin position="416"/>
        <end position="478"/>
    </location>
</feature>
<dbReference type="PROSITE" id="PS50294">
    <property type="entry name" value="WD_REPEATS_REGION"/>
    <property type="match status" value="1"/>
</dbReference>
<gene>
    <name evidence="5" type="ORF">K7432_006173</name>
</gene>
<dbReference type="EMBL" id="JASJQH010007140">
    <property type="protein sequence ID" value="KAK9717457.1"/>
    <property type="molecule type" value="Genomic_DNA"/>
</dbReference>
<sequence>MKEYHPLEVNPIFVDHVLSVEAARPWRLNLLAVSRKDPLKFFIALHDEIYVYQLLDPYDKPKNPILKLRSVNPNPPVIAEEDDPSWPCAINAIKVGMLGSEEVLVSVDDSGEVRAWFTEKLDRSPLCFSNNVSTWGIALNGPRHLLAVSANSHNITVYSLRGSRGSEYSPVGLESDTPLSEFEDPLYTTTDLHSQDVNDSTRTLKGHKHNVPNIDISPCGEFLASCSIDGTCRVWNLLNGETIYKNSIGDAWGWTALFVSIASFKHISSFALGWENTSQDSVTNVTDLTNPLNPLSLRYAIDQWRRSHRSESDEIHSNTELILMNDEITEDSVSDDDIEYGYYNGSELADQDGWSEGEIDEYDDWNGFDELADEEDADTVSGDDSLDDNATEAMWEVDTTAATVQSDDHYTITTDELETGSTEISHDVSNSRATTATEESNTTIRNPPRHRNRSSFTLPSTQTIPQLENDSTNSNSRSIPFSYSQIRPLFSTVQQRTPLLALPAPTLTEPPSPTIDTYTSTPKPSQKKLPWLILYSTVHDLLLLDPSKNLSPLHCEKRIISKVDNRRIRMLNSFDRLCMIEWIEELGLAVIASQKGKVALVRALRICTASGEETFMLNSETYLPLEFTPSAPLLGMFVSRFPPETHPQNLPDPALQFYHLYLLYYNGAMLCYELRRKKEINPLRKDDLMV</sequence>
<protein>
    <submittedName>
        <fullName evidence="5">Uncharacterized protein</fullName>
    </submittedName>
</protein>
<dbReference type="SMART" id="SM00320">
    <property type="entry name" value="WD40"/>
    <property type="match status" value="2"/>
</dbReference>
<evidence type="ECO:0000256" key="2">
    <source>
        <dbReference type="ARBA" id="ARBA00022737"/>
    </source>
</evidence>
<evidence type="ECO:0000256" key="4">
    <source>
        <dbReference type="SAM" id="MobiDB-lite"/>
    </source>
</evidence>
<organism evidence="5 6">
    <name type="scientific">Basidiobolus ranarum</name>
    <dbReference type="NCBI Taxonomy" id="34480"/>
    <lineage>
        <taxon>Eukaryota</taxon>
        <taxon>Fungi</taxon>
        <taxon>Fungi incertae sedis</taxon>
        <taxon>Zoopagomycota</taxon>
        <taxon>Entomophthoromycotina</taxon>
        <taxon>Basidiobolomycetes</taxon>
        <taxon>Basidiobolales</taxon>
        <taxon>Basidiobolaceae</taxon>
        <taxon>Basidiobolus</taxon>
    </lineage>
</organism>
<keyword evidence="6" id="KW-1185">Reference proteome</keyword>
<feature type="compositionally biased region" description="Polar residues" evidence="4">
    <location>
        <begin position="416"/>
        <end position="445"/>
    </location>
</feature>
<feature type="repeat" description="WD" evidence="3">
    <location>
        <begin position="204"/>
        <end position="245"/>
    </location>
</feature>
<dbReference type="PROSITE" id="PS00678">
    <property type="entry name" value="WD_REPEATS_1"/>
    <property type="match status" value="1"/>
</dbReference>
<keyword evidence="1 3" id="KW-0853">WD repeat</keyword>
<dbReference type="SUPFAM" id="SSF50978">
    <property type="entry name" value="WD40 repeat-like"/>
    <property type="match status" value="1"/>
</dbReference>
<evidence type="ECO:0000256" key="1">
    <source>
        <dbReference type="ARBA" id="ARBA00022574"/>
    </source>
</evidence>
<dbReference type="InterPro" id="IPR015943">
    <property type="entry name" value="WD40/YVTN_repeat-like_dom_sf"/>
</dbReference>
<evidence type="ECO:0000256" key="3">
    <source>
        <dbReference type="PROSITE-ProRule" id="PRU00221"/>
    </source>
</evidence>
<dbReference type="InterPro" id="IPR001680">
    <property type="entry name" value="WD40_rpt"/>
</dbReference>
<dbReference type="InterPro" id="IPR036322">
    <property type="entry name" value="WD40_repeat_dom_sf"/>
</dbReference>
<feature type="region of interest" description="Disordered" evidence="4">
    <location>
        <begin position="503"/>
        <end position="522"/>
    </location>
</feature>
<keyword evidence="2" id="KW-0677">Repeat</keyword>
<proteinExistence type="predicted"/>
<dbReference type="Gene3D" id="2.130.10.10">
    <property type="entry name" value="YVTN repeat-like/Quinoprotein amine dehydrogenase"/>
    <property type="match status" value="1"/>
</dbReference>
<evidence type="ECO:0000313" key="6">
    <source>
        <dbReference type="Proteomes" id="UP001479436"/>
    </source>
</evidence>
<dbReference type="Pfam" id="PF00400">
    <property type="entry name" value="WD40"/>
    <property type="match status" value="1"/>
</dbReference>
<name>A0ABR2W2Y3_9FUNG</name>